<evidence type="ECO:0000313" key="1">
    <source>
        <dbReference type="EMBL" id="SVA43602.1"/>
    </source>
</evidence>
<feature type="non-terminal residue" evidence="1">
    <location>
        <position position="36"/>
    </location>
</feature>
<sequence length="36" mass="4272">VRSRQCGIRQDSAWWKPSSWKGLLCLLQSRWSDHTV</sequence>
<name>A0A381VTJ7_9ZZZZ</name>
<reference evidence="1" key="1">
    <citation type="submission" date="2018-05" db="EMBL/GenBank/DDBJ databases">
        <authorList>
            <person name="Lanie J.A."/>
            <person name="Ng W.-L."/>
            <person name="Kazmierczak K.M."/>
            <person name="Andrzejewski T.M."/>
            <person name="Davidsen T.M."/>
            <person name="Wayne K.J."/>
            <person name="Tettelin H."/>
            <person name="Glass J.I."/>
            <person name="Rusch D."/>
            <person name="Podicherti R."/>
            <person name="Tsui H.-C.T."/>
            <person name="Winkler M.E."/>
        </authorList>
    </citation>
    <scope>NUCLEOTIDE SEQUENCE</scope>
</reference>
<organism evidence="1">
    <name type="scientific">marine metagenome</name>
    <dbReference type="NCBI Taxonomy" id="408172"/>
    <lineage>
        <taxon>unclassified sequences</taxon>
        <taxon>metagenomes</taxon>
        <taxon>ecological metagenomes</taxon>
    </lineage>
</organism>
<gene>
    <name evidence="1" type="ORF">METZ01_LOCUS96456</name>
</gene>
<dbReference type="EMBL" id="UINC01009737">
    <property type="protein sequence ID" value="SVA43602.1"/>
    <property type="molecule type" value="Genomic_DNA"/>
</dbReference>
<accession>A0A381VTJ7</accession>
<protein>
    <submittedName>
        <fullName evidence="1">Uncharacterized protein</fullName>
    </submittedName>
</protein>
<feature type="non-terminal residue" evidence="1">
    <location>
        <position position="1"/>
    </location>
</feature>
<proteinExistence type="predicted"/>
<dbReference type="AlphaFoldDB" id="A0A381VTJ7"/>